<evidence type="ECO:0008006" key="3">
    <source>
        <dbReference type="Google" id="ProtNLM"/>
    </source>
</evidence>
<keyword evidence="1" id="KW-0812">Transmembrane</keyword>
<feature type="transmembrane region" description="Helical" evidence="1">
    <location>
        <begin position="61"/>
        <end position="78"/>
    </location>
</feature>
<name>A0A024B581_9VIRI</name>
<proteinExistence type="predicted"/>
<dbReference type="InterPro" id="IPR010004">
    <property type="entry name" value="Uncharacterised_Ycf66"/>
</dbReference>
<evidence type="ECO:0000313" key="2">
    <source>
        <dbReference type="EMBL" id="AHZ11238.1"/>
    </source>
</evidence>
<keyword evidence="1" id="KW-0472">Membrane</keyword>
<dbReference type="RefSeq" id="YP_009033855.1">
    <property type="nucleotide sequence ID" value="NC_024169.1"/>
</dbReference>
<evidence type="ECO:0000256" key="1">
    <source>
        <dbReference type="SAM" id="Phobius"/>
    </source>
</evidence>
<geneLocation type="chloroplast" evidence="2"/>
<protein>
    <recommendedName>
        <fullName evidence="3">Ycf66</fullName>
    </recommendedName>
</protein>
<organism evidence="2">
    <name type="scientific">Mesotaenium endlicherianum</name>
    <dbReference type="NCBI Taxonomy" id="184485"/>
    <lineage>
        <taxon>Eukaryota</taxon>
        <taxon>Viridiplantae</taxon>
        <taxon>Streptophyta</taxon>
        <taxon>Zygnematophyceae</taxon>
        <taxon>Zygnematophycidae</taxon>
        <taxon>Zygnematales</taxon>
        <taxon>Mesotaeniaceae</taxon>
        <taxon>Mesotaenium</taxon>
    </lineage>
</organism>
<dbReference type="EMBL" id="KJ461682">
    <property type="protein sequence ID" value="AHZ11238.1"/>
    <property type="molecule type" value="Genomic_DNA"/>
</dbReference>
<feature type="transmembrane region" description="Helical" evidence="1">
    <location>
        <begin position="37"/>
        <end position="55"/>
    </location>
</feature>
<accession>A0A024B581</accession>
<keyword evidence="2" id="KW-0934">Plastid</keyword>
<feature type="transmembrane region" description="Helical" evidence="1">
    <location>
        <begin position="6"/>
        <end position="25"/>
    </location>
</feature>
<dbReference type="Pfam" id="PF07444">
    <property type="entry name" value="Ycf66_N"/>
    <property type="match status" value="1"/>
</dbReference>
<sequence>MIHMEFGPSTVLGLALSMVGLLLFFLRTKRPEMSRDYDLFFSSMGLLSGGILMFQGWRLDPILLLGQVLSSVTLLFLWEKVFAFGMARVNLKISPCLMVSQSDGLQIHLYLVNRS</sequence>
<dbReference type="GeneID" id="19524134"/>
<keyword evidence="2" id="KW-0150">Chloroplast</keyword>
<dbReference type="AlphaFoldDB" id="A0A024B581"/>
<keyword evidence="1" id="KW-1133">Transmembrane helix</keyword>
<gene>
    <name evidence="2" type="primary">ycf66</name>
</gene>
<reference evidence="2" key="1">
    <citation type="journal article" date="2014" name="Genome Biol. Evol.">
        <title>Analyses of charophyte chloroplast genomes help characterize the ancestral chloroplast genome of land plants.</title>
        <authorList>
            <person name="Civan P."/>
            <person name="Foster P.G."/>
            <person name="Embley M.T."/>
            <person name="Seneca A."/>
            <person name="Cox C.J."/>
        </authorList>
    </citation>
    <scope>NUCLEOTIDE SEQUENCE</scope>
</reference>